<dbReference type="Proteomes" id="UP000887581">
    <property type="component" value="Unplaced"/>
</dbReference>
<reference evidence="2" key="1">
    <citation type="submission" date="2022-11" db="UniProtKB">
        <authorList>
            <consortium name="WormBaseParasite"/>
        </authorList>
    </citation>
    <scope>IDENTIFICATION</scope>
</reference>
<name>A0A915Q7F7_9BILA</name>
<proteinExistence type="predicted"/>
<sequence>MHFHNTYYEEGLEEQAAELAQLILYMQNRKKKCIKVPNIRKWENCIEKTIDVLEEVIGVKVYKTKTSDGYQLYVKNALQIQHDTSDENYCYSDEVPFYSECMILKELLEYFLNLHERWLAFTKEMDESGSDIITYEWGPRAKAFIDPMVH</sequence>
<organism evidence="1 2">
    <name type="scientific">Setaria digitata</name>
    <dbReference type="NCBI Taxonomy" id="48799"/>
    <lineage>
        <taxon>Eukaryota</taxon>
        <taxon>Metazoa</taxon>
        <taxon>Ecdysozoa</taxon>
        <taxon>Nematoda</taxon>
        <taxon>Chromadorea</taxon>
        <taxon>Rhabditida</taxon>
        <taxon>Spirurina</taxon>
        <taxon>Spiruromorpha</taxon>
        <taxon>Filarioidea</taxon>
        <taxon>Setariidae</taxon>
        <taxon>Setaria</taxon>
    </lineage>
</organism>
<dbReference type="AlphaFoldDB" id="A0A915Q7F7"/>
<dbReference type="WBParaSite" id="sdigi.contig8.g963.t1">
    <property type="protein sequence ID" value="sdigi.contig8.g963.t1"/>
    <property type="gene ID" value="sdigi.contig8.g963"/>
</dbReference>
<protein>
    <submittedName>
        <fullName evidence="2">Uncharacterized protein</fullName>
    </submittedName>
</protein>
<keyword evidence="1" id="KW-1185">Reference proteome</keyword>
<evidence type="ECO:0000313" key="2">
    <source>
        <dbReference type="WBParaSite" id="sdigi.contig8.g963.t1"/>
    </source>
</evidence>
<accession>A0A915Q7F7</accession>
<evidence type="ECO:0000313" key="1">
    <source>
        <dbReference type="Proteomes" id="UP000887581"/>
    </source>
</evidence>